<dbReference type="OrthoDB" id="2270193at2759"/>
<dbReference type="InterPro" id="IPR000571">
    <property type="entry name" value="Znf_CCCH"/>
</dbReference>
<evidence type="ECO:0000256" key="2">
    <source>
        <dbReference type="SAM" id="MobiDB-lite"/>
    </source>
</evidence>
<dbReference type="Proteomes" id="UP000198372">
    <property type="component" value="Unassembled WGS sequence"/>
</dbReference>
<organism evidence="4 5">
    <name type="scientific">Microbotryum intermedium</name>
    <dbReference type="NCBI Taxonomy" id="269621"/>
    <lineage>
        <taxon>Eukaryota</taxon>
        <taxon>Fungi</taxon>
        <taxon>Dikarya</taxon>
        <taxon>Basidiomycota</taxon>
        <taxon>Pucciniomycotina</taxon>
        <taxon>Microbotryomycetes</taxon>
        <taxon>Microbotryales</taxon>
        <taxon>Microbotryaceae</taxon>
        <taxon>Microbotryum</taxon>
    </lineage>
</organism>
<dbReference type="EMBL" id="FMSP01000004">
    <property type="protein sequence ID" value="SCV69523.1"/>
    <property type="molecule type" value="Genomic_DNA"/>
</dbReference>
<dbReference type="PROSITE" id="PS50103">
    <property type="entry name" value="ZF_C3H1"/>
    <property type="match status" value="1"/>
</dbReference>
<dbReference type="GO" id="GO:0008270">
    <property type="term" value="F:zinc ion binding"/>
    <property type="evidence" value="ECO:0007669"/>
    <property type="project" value="UniProtKB-KW"/>
</dbReference>
<name>A0A238FBZ5_9BASI</name>
<feature type="compositionally biased region" description="Polar residues" evidence="2">
    <location>
        <begin position="35"/>
        <end position="44"/>
    </location>
</feature>
<keyword evidence="1" id="KW-0862">Zinc</keyword>
<accession>A0A238FBZ5</accession>
<evidence type="ECO:0000313" key="5">
    <source>
        <dbReference type="Proteomes" id="UP000198372"/>
    </source>
</evidence>
<dbReference type="PANTHER" id="PTHR37543:SF1">
    <property type="entry name" value="CCCH ZINC FINGER DNA BINDING PROTEIN (AFU_ORTHOLOGUE AFUA_5G12760)"/>
    <property type="match status" value="1"/>
</dbReference>
<protein>
    <submittedName>
        <fullName evidence="4">BQ2448_2543 protein</fullName>
    </submittedName>
</protein>
<keyword evidence="1" id="KW-0479">Metal-binding</keyword>
<keyword evidence="5" id="KW-1185">Reference proteome</keyword>
<dbReference type="Gene3D" id="4.10.1000.10">
    <property type="entry name" value="Zinc finger, CCCH-type"/>
    <property type="match status" value="1"/>
</dbReference>
<keyword evidence="1" id="KW-0863">Zinc-finger</keyword>
<evidence type="ECO:0000256" key="1">
    <source>
        <dbReference type="PROSITE-ProRule" id="PRU00723"/>
    </source>
</evidence>
<evidence type="ECO:0000313" key="4">
    <source>
        <dbReference type="EMBL" id="SCV69523.1"/>
    </source>
</evidence>
<feature type="region of interest" description="Disordered" evidence="2">
    <location>
        <begin position="400"/>
        <end position="464"/>
    </location>
</feature>
<sequence length="464" mass="49833">MASTSDTVAPPSSGARCDPDRIRGARPPSSPVVDQAQQEQPSLHRSSRWEQLVSLDAHIAQLEQTSPAASSLPSFSLIILDPIHVTQHRDGAEVGACLADALDKLTIDSLTALTTSATGASNECLATWISHVEDLRTDDRIKLEDSIHGFQEQSLLGVGIVLRSASAVERKVKALIEFHGRSPLCSSIILGEHFRPIGSSFSSDPTVFNKLYYVTESDLANLSTAVSSTGSASRQSALADPDAASPRRRPQLARSRFSSSPSGRIVGVKLDESFSDPLPLAPGDSRHLEPLVAIWRQTLIGVRPNPICWAIKPPPCHNFYLSPSGCPHGTSCKFGHDYILSGRDFADLRSSVQRMPCDSVKEGSTKPCSFGDECLYGHVCPYDDKCAWNRCKFGSIAHPRKNASRRNSGNEGVNSPPRPSSTSGAAPLTLAPSPSTPTGGRQPAPSSHAGMEGWSRKRRESVSK</sequence>
<feature type="region of interest" description="Disordered" evidence="2">
    <location>
        <begin position="1"/>
        <end position="45"/>
    </location>
</feature>
<feature type="zinc finger region" description="C3H1-type" evidence="1">
    <location>
        <begin position="310"/>
        <end position="339"/>
    </location>
</feature>
<proteinExistence type="predicted"/>
<feature type="compositionally biased region" description="Low complexity" evidence="2">
    <location>
        <begin position="423"/>
        <end position="440"/>
    </location>
</feature>
<feature type="domain" description="C3H1-type" evidence="3">
    <location>
        <begin position="310"/>
        <end position="339"/>
    </location>
</feature>
<dbReference type="PANTHER" id="PTHR37543">
    <property type="entry name" value="CCCH ZINC FINGER DNA BINDING PROTEIN (AFU_ORTHOLOGUE AFUA_5G12760)"/>
    <property type="match status" value="1"/>
</dbReference>
<dbReference type="AlphaFoldDB" id="A0A238FBZ5"/>
<evidence type="ECO:0000259" key="3">
    <source>
        <dbReference type="PROSITE" id="PS50103"/>
    </source>
</evidence>
<gene>
    <name evidence="4" type="ORF">BQ2448_2543</name>
</gene>
<feature type="region of interest" description="Disordered" evidence="2">
    <location>
        <begin position="231"/>
        <end position="261"/>
    </location>
</feature>
<reference evidence="5" key="1">
    <citation type="submission" date="2016-09" db="EMBL/GenBank/DDBJ databases">
        <authorList>
            <person name="Jeantristanb JTB J.-T."/>
            <person name="Ricardo R."/>
        </authorList>
    </citation>
    <scope>NUCLEOTIDE SEQUENCE [LARGE SCALE GENOMIC DNA]</scope>
</reference>